<dbReference type="AlphaFoldDB" id="A0A7J7XPN0"/>
<dbReference type="Proteomes" id="UP000585614">
    <property type="component" value="Unassembled WGS sequence"/>
</dbReference>
<sequence>MTESGGQLGDVSQHKASRILSLTKPLDGSPGLATPDIALWAFLGTIFSLDPINFQIWEVPEYTCLAGNVFLLHSGSPWFLLSLIGHRAPQQREAMSQGLTTGFVGSELSGDSPEFNSSFLGILRVPNTLVPRD</sequence>
<name>A0A7J7XPN0_RHIFE</name>
<evidence type="ECO:0000313" key="1">
    <source>
        <dbReference type="EMBL" id="KAF6351602.1"/>
    </source>
</evidence>
<comment type="caution">
    <text evidence="1">The sequence shown here is derived from an EMBL/GenBank/DDBJ whole genome shotgun (WGS) entry which is preliminary data.</text>
</comment>
<reference evidence="1 2" key="1">
    <citation type="journal article" date="2020" name="Nature">
        <title>Six reference-quality genomes reveal evolution of bat adaptations.</title>
        <authorList>
            <person name="Jebb D."/>
            <person name="Huang Z."/>
            <person name="Pippel M."/>
            <person name="Hughes G.M."/>
            <person name="Lavrichenko K."/>
            <person name="Devanna P."/>
            <person name="Winkler S."/>
            <person name="Jermiin L.S."/>
            <person name="Skirmuntt E.C."/>
            <person name="Katzourakis A."/>
            <person name="Burkitt-Gray L."/>
            <person name="Ray D.A."/>
            <person name="Sullivan K.A.M."/>
            <person name="Roscito J.G."/>
            <person name="Kirilenko B.M."/>
            <person name="Davalos L.M."/>
            <person name="Corthals A.P."/>
            <person name="Power M.L."/>
            <person name="Jones G."/>
            <person name="Ransome R.D."/>
            <person name="Dechmann D.K.N."/>
            <person name="Locatelli A.G."/>
            <person name="Puechmaille S.J."/>
            <person name="Fedrigo O."/>
            <person name="Jarvis E.D."/>
            <person name="Hiller M."/>
            <person name="Vernes S.C."/>
            <person name="Myers E.W."/>
            <person name="Teeling E.C."/>
        </authorList>
    </citation>
    <scope>NUCLEOTIDE SEQUENCE [LARGE SCALE GENOMIC DNA]</scope>
    <source>
        <strain evidence="1">MRhiFer1</strain>
        <tissue evidence="1">Lung</tissue>
    </source>
</reference>
<dbReference type="EMBL" id="JACAGC010000008">
    <property type="protein sequence ID" value="KAF6351602.1"/>
    <property type="molecule type" value="Genomic_DNA"/>
</dbReference>
<gene>
    <name evidence="1" type="ORF">mRhiFer1_010120</name>
</gene>
<proteinExistence type="predicted"/>
<protein>
    <submittedName>
        <fullName evidence="1">Uncharacterized protein</fullName>
    </submittedName>
</protein>
<accession>A0A7J7XPN0</accession>
<evidence type="ECO:0000313" key="2">
    <source>
        <dbReference type="Proteomes" id="UP000585614"/>
    </source>
</evidence>
<organism evidence="1 2">
    <name type="scientific">Rhinolophus ferrumequinum</name>
    <name type="common">Greater horseshoe bat</name>
    <dbReference type="NCBI Taxonomy" id="59479"/>
    <lineage>
        <taxon>Eukaryota</taxon>
        <taxon>Metazoa</taxon>
        <taxon>Chordata</taxon>
        <taxon>Craniata</taxon>
        <taxon>Vertebrata</taxon>
        <taxon>Euteleostomi</taxon>
        <taxon>Mammalia</taxon>
        <taxon>Eutheria</taxon>
        <taxon>Laurasiatheria</taxon>
        <taxon>Chiroptera</taxon>
        <taxon>Yinpterochiroptera</taxon>
        <taxon>Rhinolophoidea</taxon>
        <taxon>Rhinolophidae</taxon>
        <taxon>Rhinolophinae</taxon>
        <taxon>Rhinolophus</taxon>
    </lineage>
</organism>